<comment type="caution">
    <text evidence="2">The sequence shown here is derived from an EMBL/GenBank/DDBJ whole genome shotgun (WGS) entry which is preliminary data.</text>
</comment>
<evidence type="ECO:0000313" key="2">
    <source>
        <dbReference type="EMBL" id="OGK24622.1"/>
    </source>
</evidence>
<name>A0A1F7H1P5_9BACT</name>
<evidence type="ECO:0000256" key="1">
    <source>
        <dbReference type="SAM" id="SignalP"/>
    </source>
</evidence>
<evidence type="ECO:0000313" key="3">
    <source>
        <dbReference type="Proteomes" id="UP000177159"/>
    </source>
</evidence>
<reference evidence="2 3" key="1">
    <citation type="journal article" date="2016" name="Nat. Commun.">
        <title>Thousands of microbial genomes shed light on interconnected biogeochemical processes in an aquifer system.</title>
        <authorList>
            <person name="Anantharaman K."/>
            <person name="Brown C.T."/>
            <person name="Hug L.A."/>
            <person name="Sharon I."/>
            <person name="Castelle C.J."/>
            <person name="Probst A.J."/>
            <person name="Thomas B.C."/>
            <person name="Singh A."/>
            <person name="Wilkins M.J."/>
            <person name="Karaoz U."/>
            <person name="Brodie E.L."/>
            <person name="Williams K.H."/>
            <person name="Hubbard S.S."/>
            <person name="Banfield J.F."/>
        </authorList>
    </citation>
    <scope>NUCLEOTIDE SEQUENCE [LARGE SCALE GENOMIC DNA]</scope>
</reference>
<organism evidence="2 3">
    <name type="scientific">Candidatus Roizmanbacteria bacterium RIFCSPHIGHO2_02_FULL_37_24</name>
    <dbReference type="NCBI Taxonomy" id="1802037"/>
    <lineage>
        <taxon>Bacteria</taxon>
        <taxon>Candidatus Roizmaniibacteriota</taxon>
    </lineage>
</organism>
<evidence type="ECO:0008006" key="4">
    <source>
        <dbReference type="Google" id="ProtNLM"/>
    </source>
</evidence>
<protein>
    <recommendedName>
        <fullName evidence="4">WxL domain-containing protein</fullName>
    </recommendedName>
</protein>
<accession>A0A1F7H1P5</accession>
<feature type="signal peptide" evidence="1">
    <location>
        <begin position="1"/>
        <end position="29"/>
    </location>
</feature>
<dbReference type="AlphaFoldDB" id="A0A1F7H1P5"/>
<proteinExistence type="predicted"/>
<dbReference type="Proteomes" id="UP000177159">
    <property type="component" value="Unassembled WGS sequence"/>
</dbReference>
<dbReference type="EMBL" id="MFZM01000005">
    <property type="protein sequence ID" value="OGK24622.1"/>
    <property type="molecule type" value="Genomic_DNA"/>
</dbReference>
<gene>
    <name evidence="2" type="ORF">A3C24_02425</name>
</gene>
<feature type="chain" id="PRO_5009529240" description="WxL domain-containing protein" evidence="1">
    <location>
        <begin position="30"/>
        <end position="172"/>
    </location>
</feature>
<keyword evidence="1" id="KW-0732">Signal</keyword>
<sequence length="172" mass="17641">MQILTNYKVIVGTIGFILLSLFFINQASAATTGTVAATVTVQNISVTVSDGSVAYGTLATSAQGDTTAGGVNDSQTATNDGNVSEDLDIKGENTTAWTLAGSIGADQYKHDFCITTCDSTPTWTALTTSYQALATGVATSGTQIFDLRINTPSSSTSFTQQTATVTVLASAS</sequence>